<comment type="caution">
    <text evidence="2">The sequence shown here is derived from an EMBL/GenBank/DDBJ whole genome shotgun (WGS) entry which is preliminary data.</text>
</comment>
<reference evidence="2 3" key="1">
    <citation type="submission" date="2018-11" db="EMBL/GenBank/DDBJ databases">
        <title>Genome assembly of Steccherinum ochraceum LE-BIN_3174, the white-rot fungus of the Steccherinaceae family (The Residual Polyporoid clade, Polyporales, Basidiomycota).</title>
        <authorList>
            <person name="Fedorova T.V."/>
            <person name="Glazunova O.A."/>
            <person name="Landesman E.O."/>
            <person name="Moiseenko K.V."/>
            <person name="Psurtseva N.V."/>
            <person name="Savinova O.S."/>
            <person name="Shakhova N.V."/>
            <person name="Tyazhelova T.V."/>
            <person name="Vasina D.V."/>
        </authorList>
    </citation>
    <scope>NUCLEOTIDE SEQUENCE [LARGE SCALE GENOMIC DNA]</scope>
    <source>
        <strain evidence="2 3">LE-BIN_3174</strain>
    </source>
</reference>
<evidence type="ECO:0000259" key="1">
    <source>
        <dbReference type="PROSITE" id="PS50011"/>
    </source>
</evidence>
<name>A0A4R0R7V1_9APHY</name>
<dbReference type="InterPro" id="IPR011009">
    <property type="entry name" value="Kinase-like_dom_sf"/>
</dbReference>
<protein>
    <recommendedName>
        <fullName evidence="1">Protein kinase domain-containing protein</fullName>
    </recommendedName>
</protein>
<feature type="domain" description="Protein kinase" evidence="1">
    <location>
        <begin position="22"/>
        <end position="270"/>
    </location>
</feature>
<dbReference type="AlphaFoldDB" id="A0A4R0R7V1"/>
<accession>A0A4R0R7V1</accession>
<dbReference type="InterPro" id="IPR000719">
    <property type="entry name" value="Prot_kinase_dom"/>
</dbReference>
<dbReference type="PROSITE" id="PS50011">
    <property type="entry name" value="PROTEIN_KINASE_DOM"/>
    <property type="match status" value="1"/>
</dbReference>
<dbReference type="SUPFAM" id="SSF56112">
    <property type="entry name" value="Protein kinase-like (PK-like)"/>
    <property type="match status" value="1"/>
</dbReference>
<dbReference type="OrthoDB" id="2793880at2759"/>
<keyword evidence="3" id="KW-1185">Reference proteome</keyword>
<organism evidence="2 3">
    <name type="scientific">Steccherinum ochraceum</name>
    <dbReference type="NCBI Taxonomy" id="92696"/>
    <lineage>
        <taxon>Eukaryota</taxon>
        <taxon>Fungi</taxon>
        <taxon>Dikarya</taxon>
        <taxon>Basidiomycota</taxon>
        <taxon>Agaricomycotina</taxon>
        <taxon>Agaricomycetes</taxon>
        <taxon>Polyporales</taxon>
        <taxon>Steccherinaceae</taxon>
        <taxon>Steccherinum</taxon>
    </lineage>
</organism>
<dbReference type="GO" id="GO:0005524">
    <property type="term" value="F:ATP binding"/>
    <property type="evidence" value="ECO:0007669"/>
    <property type="project" value="InterPro"/>
</dbReference>
<dbReference type="Proteomes" id="UP000292702">
    <property type="component" value="Unassembled WGS sequence"/>
</dbReference>
<sequence length="300" mass="33872">MSISPKYKWRDDELRALAERGLKLGTRGGYDRFNRVQPCYTREHTSVQAVAKAVQKGSSEAVVLQRLLDLSCSVSNVIPTEIVECEHSTLLIMPFLRSVRTAYPNSLSMEQYLQLFTQMIDSLSDMHERNIAFIDIDTDNMVWSEKAFSFNSCDIKAGSLFYIDFGSARQLPAGPGSGVTLADGRVLGGHFKPPEGEEDLDPYAYDIYCLGGTLKSICQNVQNMAPQMGWSIHFPLSLHCFIDVLHNSDPAQRPPIRLAKRLWSELRNWITVMKEIPTRTPAQTDAIDMKMWQTVSGRFL</sequence>
<dbReference type="GO" id="GO:0004672">
    <property type="term" value="F:protein kinase activity"/>
    <property type="evidence" value="ECO:0007669"/>
    <property type="project" value="InterPro"/>
</dbReference>
<gene>
    <name evidence="2" type="ORF">EIP91_004976</name>
</gene>
<evidence type="ECO:0000313" key="2">
    <source>
        <dbReference type="EMBL" id="TCD63761.1"/>
    </source>
</evidence>
<evidence type="ECO:0000313" key="3">
    <source>
        <dbReference type="Proteomes" id="UP000292702"/>
    </source>
</evidence>
<dbReference type="Gene3D" id="1.10.510.10">
    <property type="entry name" value="Transferase(Phosphotransferase) domain 1"/>
    <property type="match status" value="1"/>
</dbReference>
<dbReference type="EMBL" id="RWJN01000277">
    <property type="protein sequence ID" value="TCD63761.1"/>
    <property type="molecule type" value="Genomic_DNA"/>
</dbReference>
<proteinExistence type="predicted"/>